<evidence type="ECO:0008006" key="2">
    <source>
        <dbReference type="Google" id="ProtNLM"/>
    </source>
</evidence>
<gene>
    <name evidence="1" type="ORF">S01H4_21657</name>
</gene>
<reference evidence="1" key="1">
    <citation type="journal article" date="2014" name="Front. Microbiol.">
        <title>High frequency of phylogenetically diverse reductive dehalogenase-homologous genes in deep subseafloor sedimentary metagenomes.</title>
        <authorList>
            <person name="Kawai M."/>
            <person name="Futagami T."/>
            <person name="Toyoda A."/>
            <person name="Takaki Y."/>
            <person name="Nishi S."/>
            <person name="Hori S."/>
            <person name="Arai W."/>
            <person name="Tsubouchi T."/>
            <person name="Morono Y."/>
            <person name="Uchiyama I."/>
            <person name="Ito T."/>
            <person name="Fujiyama A."/>
            <person name="Inagaki F."/>
            <person name="Takami H."/>
        </authorList>
    </citation>
    <scope>NUCLEOTIDE SEQUENCE</scope>
    <source>
        <strain evidence="1">Expedition CK06-06</strain>
    </source>
</reference>
<organism evidence="1">
    <name type="scientific">marine sediment metagenome</name>
    <dbReference type="NCBI Taxonomy" id="412755"/>
    <lineage>
        <taxon>unclassified sequences</taxon>
        <taxon>metagenomes</taxon>
        <taxon>ecological metagenomes</taxon>
    </lineage>
</organism>
<name>X1BBS8_9ZZZZ</name>
<comment type="caution">
    <text evidence="1">The sequence shown here is derived from an EMBL/GenBank/DDBJ whole genome shotgun (WGS) entry which is preliminary data.</text>
</comment>
<accession>X1BBS8</accession>
<sequence>PENTNLKEQNFQLITSAEISKALDFALSSLMLPLSYGLIDLDWKWAPLKVSYFTDAVNRGMAFWWRDRRGVLLIRESLEDKDESRLYLSLVAVPPKKFGPYLLDLLTYAHIKGYHKIDWITPLQPNLMLQLEEIGFKRTWDDSLLVYERPHPSIGFTD</sequence>
<dbReference type="EMBL" id="BART01009834">
    <property type="protein sequence ID" value="GAG81583.1"/>
    <property type="molecule type" value="Genomic_DNA"/>
</dbReference>
<protein>
    <recommendedName>
        <fullName evidence="2">N-acetyltransferase domain-containing protein</fullName>
    </recommendedName>
</protein>
<dbReference type="AlphaFoldDB" id="X1BBS8"/>
<evidence type="ECO:0000313" key="1">
    <source>
        <dbReference type="EMBL" id="GAG81583.1"/>
    </source>
</evidence>
<feature type="non-terminal residue" evidence="1">
    <location>
        <position position="1"/>
    </location>
</feature>
<proteinExistence type="predicted"/>